<evidence type="ECO:0000313" key="5">
    <source>
        <dbReference type="Proteomes" id="UP000183039"/>
    </source>
</evidence>
<dbReference type="AlphaFoldDB" id="A0A0S3KEV8"/>
<evidence type="ECO:0000313" key="3">
    <source>
        <dbReference type="EMBL" id="OJG85814.1"/>
    </source>
</evidence>
<dbReference type="Proteomes" id="UP000183039">
    <property type="component" value="Unassembled WGS sequence"/>
</dbReference>
<organism evidence="3 5">
    <name type="scientific">Enterococcus silesiacus</name>
    <dbReference type="NCBI Taxonomy" id="332949"/>
    <lineage>
        <taxon>Bacteria</taxon>
        <taxon>Bacillati</taxon>
        <taxon>Bacillota</taxon>
        <taxon>Bacilli</taxon>
        <taxon>Lactobacillales</taxon>
        <taxon>Enterococcaceae</taxon>
        <taxon>Enterococcus</taxon>
    </lineage>
</organism>
<dbReference type="InterPro" id="IPR007737">
    <property type="entry name" value="Mga_HTH"/>
</dbReference>
<name>A0A0S3KEV8_9ENTE</name>
<dbReference type="KEGG" id="ess:ATZ33_16085"/>
<protein>
    <submittedName>
        <fullName evidence="3">M protein trans-acting positive regulator</fullName>
    </submittedName>
</protein>
<evidence type="ECO:0000313" key="4">
    <source>
        <dbReference type="Proteomes" id="UP000065511"/>
    </source>
</evidence>
<accession>A0A0S3KEV8</accession>
<evidence type="ECO:0000313" key="2">
    <source>
        <dbReference type="EMBL" id="ALS02839.1"/>
    </source>
</evidence>
<keyword evidence="4" id="KW-1185">Reference proteome</keyword>
<dbReference type="OrthoDB" id="2143991at2"/>
<dbReference type="EMBL" id="JXLC01000035">
    <property type="protein sequence ID" value="OJG85814.1"/>
    <property type="molecule type" value="Genomic_DNA"/>
</dbReference>
<feature type="domain" description="Mga helix-turn-helix" evidence="1">
    <location>
        <begin position="81"/>
        <end position="162"/>
    </location>
</feature>
<gene>
    <name evidence="2" type="ORF">ATZ33_16085</name>
    <name evidence="3" type="ORF">RV15_GL002493</name>
</gene>
<dbReference type="Proteomes" id="UP000065511">
    <property type="component" value="Chromosome"/>
</dbReference>
<evidence type="ECO:0000259" key="1">
    <source>
        <dbReference type="Pfam" id="PF05043"/>
    </source>
</evidence>
<reference evidence="3 5" key="1">
    <citation type="submission" date="2014-12" db="EMBL/GenBank/DDBJ databases">
        <title>Draft genome sequences of 29 type strains of Enterococci.</title>
        <authorList>
            <person name="Zhong Z."/>
            <person name="Sun Z."/>
            <person name="Liu W."/>
            <person name="Zhang W."/>
            <person name="Zhang H."/>
        </authorList>
    </citation>
    <scope>NUCLEOTIDE SEQUENCE [LARGE SCALE GENOMIC DNA]</scope>
    <source>
        <strain evidence="3 5">DSM 22801</strain>
    </source>
</reference>
<reference evidence="2 4" key="2">
    <citation type="submission" date="2015-12" db="EMBL/GenBank/DDBJ databases">
        <authorList>
            <person name="Lauer A."/>
            <person name="Humrighouse B."/>
            <person name="Loparev V."/>
            <person name="Shewmaker P.L."/>
            <person name="Whitney A.M."/>
            <person name="McLaughlin R.W."/>
        </authorList>
    </citation>
    <scope>NUCLEOTIDE SEQUENCE [LARGE SCALE GENOMIC DNA]</scope>
    <source>
        <strain evidence="2 4">LMG 23085</strain>
    </source>
</reference>
<proteinExistence type="predicted"/>
<dbReference type="EMBL" id="CP013614">
    <property type="protein sequence ID" value="ALS02839.1"/>
    <property type="molecule type" value="Genomic_DNA"/>
</dbReference>
<sequence length="495" mass="58634">MKQFLNKEYQYRLAILNYLEIQPLQNASFKQLSNELMLSTYVIKKEVGQLLEDFDFYQISDLKIVIENKTVYFYTTGQDSLLTLQWYYLKESKLFLLLDALFKEEHFSFEDFSTHHYLSLSATYLLKSELDELLDLYDISINSNLEFSGVETAIRIFLFDVYFFSFNSLEFPFSTEILNLSENLLKKIGLLHSMNFPDSQKIKLKFFLAIIFQRLYGGHTISTEEPTEEEASLRITSVKEWFTVYTNLTSEEISREVTFIYSFLIAEQMIAIYEPKVVRSHIKNFCPDAFRLTAHFIKELKKEFDVTEESSYYSSLRDGLLQVHYRYLRFTHINASYSFESDFVFFKENYPDFFLFIDSFMKKRKLHTDSASTLQYDYLFLLIQHMPTTIISTPVYVCVDFLYGKAYNEFIIENIQSFKFLNIVIENTISEKTDLYLSDIKLNNLPCAFIIWKKPPLASDWEHFGNIVVEMKERKTVLNEQKQSKKDYSHILPSP</sequence>
<dbReference type="RefSeq" id="WP_071879214.1">
    <property type="nucleotide sequence ID" value="NZ_JXLC01000035.1"/>
</dbReference>
<dbReference type="Pfam" id="PF05043">
    <property type="entry name" value="Mga"/>
    <property type="match status" value="1"/>
</dbReference>